<keyword evidence="3" id="KW-1185">Reference proteome</keyword>
<evidence type="ECO:0000313" key="2">
    <source>
        <dbReference type="EMBL" id="CAG5087963.1"/>
    </source>
</evidence>
<dbReference type="EMBL" id="OU015568">
    <property type="protein sequence ID" value="CAG5087963.1"/>
    <property type="molecule type" value="Genomic_DNA"/>
</dbReference>
<name>A0ABN7S3L6_OIKDI</name>
<feature type="region of interest" description="Disordered" evidence="1">
    <location>
        <begin position="46"/>
        <end position="70"/>
    </location>
</feature>
<proteinExistence type="predicted"/>
<organism evidence="2 3">
    <name type="scientific">Oikopleura dioica</name>
    <name type="common">Tunicate</name>
    <dbReference type="NCBI Taxonomy" id="34765"/>
    <lineage>
        <taxon>Eukaryota</taxon>
        <taxon>Metazoa</taxon>
        <taxon>Chordata</taxon>
        <taxon>Tunicata</taxon>
        <taxon>Appendicularia</taxon>
        <taxon>Copelata</taxon>
        <taxon>Oikopleuridae</taxon>
        <taxon>Oikopleura</taxon>
    </lineage>
</organism>
<feature type="compositionally biased region" description="Basic and acidic residues" evidence="1">
    <location>
        <begin position="9"/>
        <end position="19"/>
    </location>
</feature>
<feature type="region of interest" description="Disordered" evidence="1">
    <location>
        <begin position="1"/>
        <end position="20"/>
    </location>
</feature>
<sequence length="70" mass="7955">MLKASIKSKHGEDKFEVSKEGLLSEAMDKLREVINAKMTQYCEIEKAAEKENPDAPADKKRKKESVESEE</sequence>
<evidence type="ECO:0000313" key="3">
    <source>
        <dbReference type="Proteomes" id="UP001158576"/>
    </source>
</evidence>
<reference evidence="2 3" key="1">
    <citation type="submission" date="2021-04" db="EMBL/GenBank/DDBJ databases">
        <authorList>
            <person name="Bliznina A."/>
        </authorList>
    </citation>
    <scope>NUCLEOTIDE SEQUENCE [LARGE SCALE GENOMIC DNA]</scope>
</reference>
<gene>
    <name evidence="2" type="ORF">OKIOD_LOCUS3239</name>
</gene>
<evidence type="ECO:0000256" key="1">
    <source>
        <dbReference type="SAM" id="MobiDB-lite"/>
    </source>
</evidence>
<accession>A0ABN7S3L6</accession>
<feature type="compositionally biased region" description="Basic and acidic residues" evidence="1">
    <location>
        <begin position="46"/>
        <end position="58"/>
    </location>
</feature>
<protein>
    <submittedName>
        <fullName evidence="2">Oidioi.mRNA.OKI2018_I69.PAR.g11681.t1.cds</fullName>
    </submittedName>
</protein>
<dbReference type="Proteomes" id="UP001158576">
    <property type="component" value="Chromosome PAR"/>
</dbReference>